<dbReference type="AlphaFoldDB" id="A0A0E9VS98"/>
<protein>
    <submittedName>
        <fullName evidence="1">Uncharacterized protein</fullName>
    </submittedName>
</protein>
<reference evidence="1" key="2">
    <citation type="journal article" date="2015" name="Fish Shellfish Immunol.">
        <title>Early steps in the European eel (Anguilla anguilla)-Vibrio vulnificus interaction in the gills: Role of the RtxA13 toxin.</title>
        <authorList>
            <person name="Callol A."/>
            <person name="Pajuelo D."/>
            <person name="Ebbesson L."/>
            <person name="Teles M."/>
            <person name="MacKenzie S."/>
            <person name="Amaro C."/>
        </authorList>
    </citation>
    <scope>NUCLEOTIDE SEQUENCE</scope>
</reference>
<evidence type="ECO:0000313" key="1">
    <source>
        <dbReference type="EMBL" id="JAH80951.1"/>
    </source>
</evidence>
<sequence>MFQFVLSGVGLKRRKPLLGGLFHK</sequence>
<reference evidence="1" key="1">
    <citation type="submission" date="2014-11" db="EMBL/GenBank/DDBJ databases">
        <authorList>
            <person name="Amaro Gonzalez C."/>
        </authorList>
    </citation>
    <scope>NUCLEOTIDE SEQUENCE</scope>
</reference>
<dbReference type="EMBL" id="GBXM01027626">
    <property type="protein sequence ID" value="JAH80951.1"/>
    <property type="molecule type" value="Transcribed_RNA"/>
</dbReference>
<accession>A0A0E9VS98</accession>
<organism evidence="1">
    <name type="scientific">Anguilla anguilla</name>
    <name type="common">European freshwater eel</name>
    <name type="synonym">Muraena anguilla</name>
    <dbReference type="NCBI Taxonomy" id="7936"/>
    <lineage>
        <taxon>Eukaryota</taxon>
        <taxon>Metazoa</taxon>
        <taxon>Chordata</taxon>
        <taxon>Craniata</taxon>
        <taxon>Vertebrata</taxon>
        <taxon>Euteleostomi</taxon>
        <taxon>Actinopterygii</taxon>
        <taxon>Neopterygii</taxon>
        <taxon>Teleostei</taxon>
        <taxon>Anguilliformes</taxon>
        <taxon>Anguillidae</taxon>
        <taxon>Anguilla</taxon>
    </lineage>
</organism>
<name>A0A0E9VS98_ANGAN</name>
<proteinExistence type="predicted"/>